<reference evidence="4 5" key="1">
    <citation type="journal article" date="2014" name="Front. Genet.">
        <title>Genome and metabolic network of "Candidatus Phaeomarinobacter ectocarpi" Ec32, a new candidate genus of Alphaproteobacteria frequently associated with brown algae.</title>
        <authorList>
            <person name="Dittami S.M."/>
            <person name="Barbeyron T."/>
            <person name="Boyen C."/>
            <person name="Cambefort J."/>
            <person name="Collet G."/>
            <person name="Delage L."/>
            <person name="Gobet A."/>
            <person name="Groisillier A."/>
            <person name="Leblanc C."/>
            <person name="Michel G."/>
            <person name="Scornet D."/>
            <person name="Siegel A."/>
            <person name="Tapia J.E."/>
            <person name="Tonon T."/>
        </authorList>
    </citation>
    <scope>NUCLEOTIDE SEQUENCE [LARGE SCALE GENOMIC DNA]</scope>
    <source>
        <strain evidence="4 5">Ec32</strain>
    </source>
</reference>
<dbReference type="InterPro" id="IPR044087">
    <property type="entry name" value="NahD-like"/>
</dbReference>
<dbReference type="InterPro" id="IPR051924">
    <property type="entry name" value="GST_Kappa/NadH"/>
</dbReference>
<dbReference type="PANTHER" id="PTHR42943:SF2">
    <property type="entry name" value="GLUTATHIONE S-TRANSFERASE KAPPA 1"/>
    <property type="match status" value="1"/>
</dbReference>
<feature type="domain" description="DSBA-like thioredoxin" evidence="3">
    <location>
        <begin position="4"/>
        <end position="189"/>
    </location>
</feature>
<dbReference type="InterPro" id="IPR001853">
    <property type="entry name" value="DSBA-like_thioredoxin_dom"/>
</dbReference>
<dbReference type="PIRSF" id="PIRSF006386">
    <property type="entry name" value="HCCAis_GSTk"/>
    <property type="match status" value="1"/>
</dbReference>
<evidence type="ECO:0000256" key="1">
    <source>
        <dbReference type="PIRNR" id="PIRNR006386"/>
    </source>
</evidence>
<dbReference type="STRING" id="1458461.BN1012_Phect1931"/>
<dbReference type="HOGENOM" id="CLU_069253_1_3_5"/>
<dbReference type="OrthoDB" id="5244108at2"/>
<dbReference type="EMBL" id="HG966617">
    <property type="protein sequence ID" value="CDO60144.1"/>
    <property type="molecule type" value="Genomic_DNA"/>
</dbReference>
<keyword evidence="1 4" id="KW-0413">Isomerase</keyword>
<dbReference type="Pfam" id="PF01323">
    <property type="entry name" value="DSBA"/>
    <property type="match status" value="1"/>
</dbReference>
<dbReference type="InterPro" id="IPR036249">
    <property type="entry name" value="Thioredoxin-like_sf"/>
</dbReference>
<dbReference type="GO" id="GO:0004602">
    <property type="term" value="F:glutathione peroxidase activity"/>
    <property type="evidence" value="ECO:0007669"/>
    <property type="project" value="TreeGrafter"/>
</dbReference>
<dbReference type="RefSeq" id="WP_043948253.1">
    <property type="nucleotide sequence ID" value="NZ_HG966617.1"/>
</dbReference>
<evidence type="ECO:0000313" key="5">
    <source>
        <dbReference type="Proteomes" id="UP000032160"/>
    </source>
</evidence>
<evidence type="ECO:0000256" key="2">
    <source>
        <dbReference type="PIRSR" id="PIRSR006386-1"/>
    </source>
</evidence>
<dbReference type="KEGG" id="pect:BN1012_Phect1931"/>
<dbReference type="PATRIC" id="fig|1458461.3.peg.1937"/>
<accession>X5MFT3</accession>
<evidence type="ECO:0000259" key="3">
    <source>
        <dbReference type="Pfam" id="PF01323"/>
    </source>
</evidence>
<dbReference type="GO" id="GO:0018845">
    <property type="term" value="F:2-hydroxychromene-2-carboxylate isomerase activity"/>
    <property type="evidence" value="ECO:0007669"/>
    <property type="project" value="UniProtKB-UniRule"/>
</dbReference>
<dbReference type="GO" id="GO:0006749">
    <property type="term" value="P:glutathione metabolic process"/>
    <property type="evidence" value="ECO:0007669"/>
    <property type="project" value="TreeGrafter"/>
</dbReference>
<dbReference type="InterPro" id="IPR014440">
    <property type="entry name" value="HCCAis_GSTk"/>
</dbReference>
<gene>
    <name evidence="4" type="ORF">BN1012_Phect1931</name>
</gene>
<proteinExistence type="inferred from homology"/>
<evidence type="ECO:0000313" key="4">
    <source>
        <dbReference type="EMBL" id="CDO60144.1"/>
    </source>
</evidence>
<dbReference type="CDD" id="cd03022">
    <property type="entry name" value="DsbA_HCCA_Iso"/>
    <property type="match status" value="1"/>
</dbReference>
<feature type="active site" description="Nucleophile" evidence="2">
    <location>
        <position position="12"/>
    </location>
</feature>
<dbReference type="Gene3D" id="3.40.30.10">
    <property type="entry name" value="Glutaredoxin"/>
    <property type="match status" value="1"/>
</dbReference>
<dbReference type="SUPFAM" id="SSF52833">
    <property type="entry name" value="Thioredoxin-like"/>
    <property type="match status" value="1"/>
</dbReference>
<dbReference type="AlphaFoldDB" id="X5MFT3"/>
<comment type="similarity">
    <text evidence="1">Belongs to the GST superfamily. NadH family.</text>
</comment>
<dbReference type="GO" id="GO:0004364">
    <property type="term" value="F:glutathione transferase activity"/>
    <property type="evidence" value="ECO:0007669"/>
    <property type="project" value="TreeGrafter"/>
</dbReference>
<comment type="catalytic activity">
    <reaction evidence="1">
        <text>2-hydroxychromene-2-carboxylate = (3E)-4-(2-hydroxyphenyl)-2-oxobut-3-enoate</text>
        <dbReference type="Rhea" id="RHEA:27401"/>
        <dbReference type="ChEBI" id="CHEBI:59350"/>
        <dbReference type="ChEBI" id="CHEBI:59353"/>
        <dbReference type="EC" id="5.99.1.4"/>
    </reaction>
</comment>
<sequence length="200" mass="21467">MAHITFWFDFASTYSYLAAMRAAEVAAQRGVGVTWQPFLLGPIFGAQGWTDSPFNIYEAKGKYMWRDMARLADAEGIPFNRPETFPQNSLLAGRIACVGQDEGWIADFTRATYTAQFGNGQDISTAADLTLILTSLGLDAADVLARATSADGKLALRASTDAAIAAGVFGAPSFTTHDGELFWGSDRLAEAVDWAATHAV</sequence>
<dbReference type="GO" id="GO:1901170">
    <property type="term" value="P:naphthalene catabolic process"/>
    <property type="evidence" value="ECO:0007669"/>
    <property type="project" value="InterPro"/>
</dbReference>
<dbReference type="PANTHER" id="PTHR42943">
    <property type="entry name" value="GLUTATHIONE S-TRANSFERASE KAPPA"/>
    <property type="match status" value="1"/>
</dbReference>
<protein>
    <recommendedName>
        <fullName evidence="1">2-hydroxychromene-2-carboxylate isomerase</fullName>
        <ecNumber evidence="1">5.99.1.4</ecNumber>
    </recommendedName>
</protein>
<dbReference type="Proteomes" id="UP000032160">
    <property type="component" value="Chromosome I"/>
</dbReference>
<keyword evidence="5" id="KW-1185">Reference proteome</keyword>
<dbReference type="EC" id="5.99.1.4" evidence="1"/>
<name>X5MFT3_9HYPH</name>
<organism evidence="4 5">
    <name type="scientific">Candidatus Phaeomarinibacter ectocarpi</name>
    <dbReference type="NCBI Taxonomy" id="1458461"/>
    <lineage>
        <taxon>Bacteria</taxon>
        <taxon>Pseudomonadati</taxon>
        <taxon>Pseudomonadota</taxon>
        <taxon>Alphaproteobacteria</taxon>
        <taxon>Hyphomicrobiales</taxon>
        <taxon>Parvibaculaceae</taxon>
        <taxon>Candidatus Phaeomarinibacter</taxon>
    </lineage>
</organism>